<sequence length="112" mass="12196">MCANKADGPMVPDWVGRKAGDVAHDRIASMLVLDIGQAPEWAKRVLCEVVDVTSGKADGWEMVMNAHILSVGREYSDISSAYEEDGEDGVQVWTGDLQAALRAWIAMMEQGD</sequence>
<evidence type="ECO:0000313" key="1">
    <source>
        <dbReference type="EMBL" id="RCK30358.1"/>
    </source>
</evidence>
<organism evidence="1 2">
    <name type="scientific">Thalassospira profundimaris</name>
    <dbReference type="NCBI Taxonomy" id="502049"/>
    <lineage>
        <taxon>Bacteria</taxon>
        <taxon>Pseudomonadati</taxon>
        <taxon>Pseudomonadota</taxon>
        <taxon>Alphaproteobacteria</taxon>
        <taxon>Rhodospirillales</taxon>
        <taxon>Thalassospiraceae</taxon>
        <taxon>Thalassospira</taxon>
    </lineage>
</organism>
<protein>
    <submittedName>
        <fullName evidence="1">Uncharacterized protein</fullName>
    </submittedName>
</protein>
<name>A0A367VWX5_9PROT</name>
<proteinExistence type="predicted"/>
<dbReference type="OrthoDB" id="7362706at2"/>
<gene>
    <name evidence="1" type="ORF">TH19_22465</name>
</gene>
<evidence type="ECO:0000313" key="2">
    <source>
        <dbReference type="Proteomes" id="UP000253226"/>
    </source>
</evidence>
<dbReference type="AlphaFoldDB" id="A0A367VWX5"/>
<reference evidence="1 2" key="1">
    <citation type="submission" date="2014-07" db="EMBL/GenBank/DDBJ databases">
        <title>Draft genome sequence of Thalassospira profundimaris 35.</title>
        <authorList>
            <person name="Lai Q."/>
            <person name="Shao Z."/>
        </authorList>
    </citation>
    <scope>NUCLEOTIDE SEQUENCE [LARGE SCALE GENOMIC DNA]</scope>
    <source>
        <strain evidence="1 2">35</strain>
    </source>
</reference>
<dbReference type="Proteomes" id="UP000253226">
    <property type="component" value="Unassembled WGS sequence"/>
</dbReference>
<dbReference type="EMBL" id="JPWF01000027">
    <property type="protein sequence ID" value="RCK30358.1"/>
    <property type="molecule type" value="Genomic_DNA"/>
</dbReference>
<comment type="caution">
    <text evidence="1">The sequence shown here is derived from an EMBL/GenBank/DDBJ whole genome shotgun (WGS) entry which is preliminary data.</text>
</comment>
<dbReference type="RefSeq" id="WP_114104462.1">
    <property type="nucleotide sequence ID" value="NZ_JPWF01000027.1"/>
</dbReference>
<accession>A0A367VWX5</accession>